<feature type="compositionally biased region" description="Basic residues" evidence="1">
    <location>
        <begin position="28"/>
        <end position="61"/>
    </location>
</feature>
<proteinExistence type="predicted"/>
<gene>
    <name evidence="2" type="ORF">V1477_016874</name>
</gene>
<reference evidence="2 3" key="1">
    <citation type="journal article" date="2024" name="Ann. Entomol. Soc. Am.">
        <title>Genomic analyses of the southern and eastern yellowjacket wasps (Hymenoptera: Vespidae) reveal evolutionary signatures of social life.</title>
        <authorList>
            <person name="Catto M.A."/>
            <person name="Caine P.B."/>
            <person name="Orr S.E."/>
            <person name="Hunt B.G."/>
            <person name="Goodisman M.A.D."/>
        </authorList>
    </citation>
    <scope>NUCLEOTIDE SEQUENCE [LARGE SCALE GENOMIC DNA]</scope>
    <source>
        <strain evidence="2">232</strain>
        <tissue evidence="2">Head and thorax</tissue>
    </source>
</reference>
<feature type="region of interest" description="Disordered" evidence="1">
    <location>
        <begin position="1"/>
        <end position="82"/>
    </location>
</feature>
<organism evidence="2 3">
    <name type="scientific">Vespula maculifrons</name>
    <name type="common">Eastern yellow jacket</name>
    <name type="synonym">Wasp</name>
    <dbReference type="NCBI Taxonomy" id="7453"/>
    <lineage>
        <taxon>Eukaryota</taxon>
        <taxon>Metazoa</taxon>
        <taxon>Ecdysozoa</taxon>
        <taxon>Arthropoda</taxon>
        <taxon>Hexapoda</taxon>
        <taxon>Insecta</taxon>
        <taxon>Pterygota</taxon>
        <taxon>Neoptera</taxon>
        <taxon>Endopterygota</taxon>
        <taxon>Hymenoptera</taxon>
        <taxon>Apocrita</taxon>
        <taxon>Aculeata</taxon>
        <taxon>Vespoidea</taxon>
        <taxon>Vespidae</taxon>
        <taxon>Vespinae</taxon>
        <taxon>Vespula</taxon>
    </lineage>
</organism>
<dbReference type="EMBL" id="JAYRBN010000100">
    <property type="protein sequence ID" value="KAL2727598.1"/>
    <property type="molecule type" value="Genomic_DNA"/>
</dbReference>
<evidence type="ECO:0000256" key="1">
    <source>
        <dbReference type="SAM" id="MobiDB-lite"/>
    </source>
</evidence>
<comment type="caution">
    <text evidence="2">The sequence shown here is derived from an EMBL/GenBank/DDBJ whole genome shotgun (WGS) entry which is preliminary data.</text>
</comment>
<protein>
    <submittedName>
        <fullName evidence="2">Uncharacterized protein</fullName>
    </submittedName>
</protein>
<dbReference type="Proteomes" id="UP001607303">
    <property type="component" value="Unassembled WGS sequence"/>
</dbReference>
<accession>A0ABD2B4G8</accession>
<dbReference type="AlphaFoldDB" id="A0ABD2B4G8"/>
<feature type="compositionally biased region" description="Basic and acidic residues" evidence="1">
    <location>
        <begin position="8"/>
        <end position="27"/>
    </location>
</feature>
<evidence type="ECO:0000313" key="2">
    <source>
        <dbReference type="EMBL" id="KAL2727598.1"/>
    </source>
</evidence>
<sequence length="82" mass="10160">MIEFTLDETFREKDPRKRSLEIDDESWKKKKKKKKQQKKTKKKKKKKKKQKKTKKKKKKNRSPPMDPSLLRNWFSIVEANWN</sequence>
<evidence type="ECO:0000313" key="3">
    <source>
        <dbReference type="Proteomes" id="UP001607303"/>
    </source>
</evidence>
<name>A0ABD2B4G8_VESMC</name>
<keyword evidence="3" id="KW-1185">Reference proteome</keyword>